<evidence type="ECO:0000313" key="3">
    <source>
        <dbReference type="Proteomes" id="UP001596989"/>
    </source>
</evidence>
<dbReference type="EMBL" id="JBHTJZ010000036">
    <property type="protein sequence ID" value="MFD0961465.1"/>
    <property type="molecule type" value="Genomic_DNA"/>
</dbReference>
<evidence type="ECO:0000256" key="1">
    <source>
        <dbReference type="SAM" id="MobiDB-lite"/>
    </source>
</evidence>
<evidence type="ECO:0000313" key="2">
    <source>
        <dbReference type="EMBL" id="MFD0961465.1"/>
    </source>
</evidence>
<proteinExistence type="predicted"/>
<name>A0ABW3HVB7_9BACL</name>
<evidence type="ECO:0008006" key="4">
    <source>
        <dbReference type="Google" id="ProtNLM"/>
    </source>
</evidence>
<dbReference type="RefSeq" id="WP_377567064.1">
    <property type="nucleotide sequence ID" value="NZ_JBHTJZ010000036.1"/>
</dbReference>
<protein>
    <recommendedName>
        <fullName evidence="4">Spore protein</fullName>
    </recommendedName>
</protein>
<comment type="caution">
    <text evidence="2">The sequence shown here is derived from an EMBL/GenBank/DDBJ whole genome shotgun (WGS) entry which is preliminary data.</text>
</comment>
<feature type="region of interest" description="Disordered" evidence="1">
    <location>
        <begin position="1"/>
        <end position="44"/>
    </location>
</feature>
<accession>A0ABW3HVB7</accession>
<keyword evidence="3" id="KW-1185">Reference proteome</keyword>
<gene>
    <name evidence="2" type="ORF">ACFQ2I_19100</name>
</gene>
<sequence length="44" mass="4821">MSHRKNHNDSKAQRRQAADNATRSSIADASGMDKKLNGPNRPST</sequence>
<reference evidence="3" key="1">
    <citation type="journal article" date="2019" name="Int. J. Syst. Evol. Microbiol.">
        <title>The Global Catalogue of Microorganisms (GCM) 10K type strain sequencing project: providing services to taxonomists for standard genome sequencing and annotation.</title>
        <authorList>
            <consortium name="The Broad Institute Genomics Platform"/>
            <consortium name="The Broad Institute Genome Sequencing Center for Infectious Disease"/>
            <person name="Wu L."/>
            <person name="Ma J."/>
        </authorList>
    </citation>
    <scope>NUCLEOTIDE SEQUENCE [LARGE SCALE GENOMIC DNA]</scope>
    <source>
        <strain evidence="3">CCUG 59129</strain>
    </source>
</reference>
<dbReference type="Proteomes" id="UP001596989">
    <property type="component" value="Unassembled WGS sequence"/>
</dbReference>
<organism evidence="2 3">
    <name type="scientific">Paenibacillus chungangensis</name>
    <dbReference type="NCBI Taxonomy" id="696535"/>
    <lineage>
        <taxon>Bacteria</taxon>
        <taxon>Bacillati</taxon>
        <taxon>Bacillota</taxon>
        <taxon>Bacilli</taxon>
        <taxon>Bacillales</taxon>
        <taxon>Paenibacillaceae</taxon>
        <taxon>Paenibacillus</taxon>
    </lineage>
</organism>